<evidence type="ECO:0000313" key="3">
    <source>
        <dbReference type="Proteomes" id="UP000626109"/>
    </source>
</evidence>
<dbReference type="Proteomes" id="UP000626109">
    <property type="component" value="Unassembled WGS sequence"/>
</dbReference>
<dbReference type="CDD" id="cd06532">
    <property type="entry name" value="Glyco_transf_25"/>
    <property type="match status" value="1"/>
</dbReference>
<protein>
    <recommendedName>
        <fullName evidence="1">Glycosyl transferase family 25 domain-containing protein</fullName>
    </recommendedName>
</protein>
<proteinExistence type="predicted"/>
<dbReference type="EMBL" id="CAJNNW010025672">
    <property type="protein sequence ID" value="CAE8678256.1"/>
    <property type="molecule type" value="Genomic_DNA"/>
</dbReference>
<name>A0A813JJL0_POLGL</name>
<dbReference type="AlphaFoldDB" id="A0A813JJL0"/>
<evidence type="ECO:0000313" key="2">
    <source>
        <dbReference type="EMBL" id="CAE8678256.1"/>
    </source>
</evidence>
<dbReference type="InterPro" id="IPR002654">
    <property type="entry name" value="Glyco_trans_25"/>
</dbReference>
<reference evidence="2" key="1">
    <citation type="submission" date="2021-02" db="EMBL/GenBank/DDBJ databases">
        <authorList>
            <person name="Dougan E. K."/>
            <person name="Rhodes N."/>
            <person name="Thang M."/>
            <person name="Chan C."/>
        </authorList>
    </citation>
    <scope>NUCLEOTIDE SEQUENCE</scope>
</reference>
<dbReference type="Pfam" id="PF01755">
    <property type="entry name" value="Glyco_transf_25"/>
    <property type="match status" value="1"/>
</dbReference>
<feature type="domain" description="Glycosyl transferase family 25" evidence="1">
    <location>
        <begin position="103"/>
        <end position="322"/>
    </location>
</feature>
<evidence type="ECO:0000259" key="1">
    <source>
        <dbReference type="Pfam" id="PF01755"/>
    </source>
</evidence>
<gene>
    <name evidence="2" type="ORF">PGLA2088_LOCUS20704</name>
</gene>
<comment type="caution">
    <text evidence="2">The sequence shown here is derived from an EMBL/GenBank/DDBJ whole genome shotgun (WGS) entry which is preliminary data.</text>
</comment>
<accession>A0A813JJL0</accession>
<organism evidence="2 3">
    <name type="scientific">Polarella glacialis</name>
    <name type="common">Dinoflagellate</name>
    <dbReference type="NCBI Taxonomy" id="89957"/>
    <lineage>
        <taxon>Eukaryota</taxon>
        <taxon>Sar</taxon>
        <taxon>Alveolata</taxon>
        <taxon>Dinophyceae</taxon>
        <taxon>Suessiales</taxon>
        <taxon>Suessiaceae</taxon>
        <taxon>Polarella</taxon>
    </lineage>
</organism>
<sequence length="434" mass="48949">MYVATALLFGQVPSRLFLPSARHRLEANILRRLHPCRGCRRDSLPGMWRALERRRASVRVRGSIFIRASAAFREAGEEVAGLRGWALEPAAPGDSELGNWCALVINLARRPDRMRRLEELLRATNPWLWERMERVDAIDGKELSLESESAETVVETMALARARRAKRLGLYTIVHDSENALVSFDDHLTEGAVACAMSHHKALERVATHPTADWGLILEDDVSMVVPDADKAIAGILRQLPSDWSAVFLGYHNQDGKPHPSCLNLTMATVPAAQISHVDLSKERVFEIHDHSWGLYAWMVKKEVAQALISDLFPIRSQVDFAISSWLVNRYGGVYSVHPDKLLFYSPTSEEGQDSDIQTMKVQEAVIEQYGSWQNYSELQKPSTYEDWEAEDLYSDFGEYSFEDEPEAEEWEPSLGIQVGREDVLESRGGLDAS</sequence>